<dbReference type="PANTHER" id="PTHR30486">
    <property type="entry name" value="TWITCHING MOTILITY PROTEIN PILT"/>
    <property type="match status" value="1"/>
</dbReference>
<organism evidence="3 4">
    <name type="scientific">Candidatus Iainarchaeum sp</name>
    <dbReference type="NCBI Taxonomy" id="3101447"/>
    <lineage>
        <taxon>Archaea</taxon>
        <taxon>Candidatus Iainarchaeota</taxon>
        <taxon>Candidatus Iainarchaeia</taxon>
        <taxon>Candidatus Iainarchaeales</taxon>
        <taxon>Candidatus Iainarchaeaceae</taxon>
        <taxon>Candidatus Iainarchaeum</taxon>
    </lineage>
</organism>
<dbReference type="PANTHER" id="PTHR30486:SF15">
    <property type="entry name" value="TYPE II_IV SECRETION SYSTEM ATPASE"/>
    <property type="match status" value="1"/>
</dbReference>
<protein>
    <recommendedName>
        <fullName evidence="2">Bacterial type II secretion system protein E domain-containing protein</fullName>
    </recommendedName>
</protein>
<comment type="similarity">
    <text evidence="1">Belongs to the GSP E family.</text>
</comment>
<dbReference type="InterPro" id="IPR050921">
    <property type="entry name" value="T4SS_GSP_E_ATPase"/>
</dbReference>
<dbReference type="Gene3D" id="3.30.450.380">
    <property type="match status" value="1"/>
</dbReference>
<gene>
    <name evidence="3" type="ORF">CL943_00880</name>
</gene>
<name>A0A2D6M0A0_9ARCH</name>
<evidence type="ECO:0000313" key="3">
    <source>
        <dbReference type="EMBL" id="MAG21845.1"/>
    </source>
</evidence>
<dbReference type="Gene3D" id="3.40.50.300">
    <property type="entry name" value="P-loop containing nucleotide triphosphate hydrolases"/>
    <property type="match status" value="1"/>
</dbReference>
<dbReference type="Proteomes" id="UP000226592">
    <property type="component" value="Unassembled WGS sequence"/>
</dbReference>
<proteinExistence type="inferred from homology"/>
<comment type="caution">
    <text evidence="3">The sequence shown here is derived from an EMBL/GenBank/DDBJ whole genome shotgun (WGS) entry which is preliminary data.</text>
</comment>
<accession>A0A2D6M0A0</accession>
<evidence type="ECO:0000256" key="1">
    <source>
        <dbReference type="ARBA" id="ARBA00006611"/>
    </source>
</evidence>
<dbReference type="GO" id="GO:0016887">
    <property type="term" value="F:ATP hydrolysis activity"/>
    <property type="evidence" value="ECO:0007669"/>
    <property type="project" value="InterPro"/>
</dbReference>
<evidence type="ECO:0000259" key="2">
    <source>
        <dbReference type="Pfam" id="PF00437"/>
    </source>
</evidence>
<feature type="domain" description="Bacterial type II secretion system protein E" evidence="2">
    <location>
        <begin position="143"/>
        <end position="418"/>
    </location>
</feature>
<dbReference type="Pfam" id="PF00437">
    <property type="entry name" value="T2SSE"/>
    <property type="match status" value="1"/>
</dbReference>
<dbReference type="CDD" id="cd01130">
    <property type="entry name" value="VirB11-like_ATPase"/>
    <property type="match status" value="1"/>
</dbReference>
<evidence type="ECO:0000313" key="4">
    <source>
        <dbReference type="Proteomes" id="UP000226592"/>
    </source>
</evidence>
<sequence>MLGKDIGWGTLQKEASSIIQETEKWDILKEESGLMRYFLKRFPKLSRPEQSLLIEVINEFQKGSLDATPKNIKKCLKQHCINNFVEINKEQREYLLLNLESCLNGLGPLDDVLCNKEIEEIALIGIGEQKPVFIFHKNHGWMPTNLYFRSQQAVCNTVNRMAQGIGRRLSFQTPSINAVLPDGSRLHAAIPPVAFSGPCFTIRKFSKDYFTPLQLIKNNTLSLDAVVFLWMALESNCSMLIAGSTGSGKTTTLNALFSLVPKSDRIIVAEETPEISLPHKHVVKLNVVKEQGVGMHDLIMQTLRMRPDRIIVGEVRHKDELSAFVDTLLAGQGKGSYCTFHSQSTEEVVKRASTYGVSEMDLASIDLVLVQRRWDKIDLKSKQRIEARHVTEISELLSCNNEIRANKIFEFDHKKEKLVKKSNSQGIVNKMAQCFSMKPAQLEKEGLKRARLLSELLDKNVSLEDFFVILNDSNKR</sequence>
<dbReference type="InterPro" id="IPR027417">
    <property type="entry name" value="P-loop_NTPase"/>
</dbReference>
<dbReference type="EMBL" id="NZBU01000003">
    <property type="protein sequence ID" value="MAG21845.1"/>
    <property type="molecule type" value="Genomic_DNA"/>
</dbReference>
<reference evidence="4" key="1">
    <citation type="submission" date="2017-09" db="EMBL/GenBank/DDBJ databases">
        <title>The Reconstruction of 2,631 Draft Metagenome-Assembled Genomes from the Global Oceans.</title>
        <authorList>
            <person name="Tully B.J."/>
            <person name="Graham E.D."/>
            <person name="Heidelberg J.F."/>
        </authorList>
    </citation>
    <scope>NUCLEOTIDE SEQUENCE [LARGE SCALE GENOMIC DNA]</scope>
</reference>
<dbReference type="SUPFAM" id="SSF52540">
    <property type="entry name" value="P-loop containing nucleoside triphosphate hydrolases"/>
    <property type="match status" value="1"/>
</dbReference>
<dbReference type="InterPro" id="IPR001482">
    <property type="entry name" value="T2SS/T4SS_dom"/>
</dbReference>
<dbReference type="AlphaFoldDB" id="A0A2D6M0A0"/>